<comment type="caution">
    <text evidence="2">The sequence shown here is derived from an EMBL/GenBank/DDBJ whole genome shotgun (WGS) entry which is preliminary data.</text>
</comment>
<dbReference type="AlphaFoldDB" id="A0A366D760"/>
<evidence type="ECO:0000313" key="3">
    <source>
        <dbReference type="Proteomes" id="UP000252586"/>
    </source>
</evidence>
<feature type="transmembrane region" description="Helical" evidence="1">
    <location>
        <begin position="12"/>
        <end position="33"/>
    </location>
</feature>
<sequence length="74" mass="7844">MTRLPEDVRAPLIELLGILLWLVWLLCIGRVMWVGGQLVARMYRDEAIEGLVGALSAAVLAGSASGIAVAILAT</sequence>
<reference evidence="2 3" key="1">
    <citation type="submission" date="2018-06" db="EMBL/GenBank/DDBJ databases">
        <title>Genomic Encyclopedia of Type Strains, Phase IV (KMG-IV): sequencing the most valuable type-strain genomes for metagenomic binning, comparative biology and taxonomic classification.</title>
        <authorList>
            <person name="Goeker M."/>
        </authorList>
    </citation>
    <scope>NUCLEOTIDE SEQUENCE [LARGE SCALE GENOMIC DNA]</scope>
    <source>
        <strain evidence="2 3">DSM 44599</strain>
    </source>
</reference>
<gene>
    <name evidence="2" type="ORF">DFR74_115177</name>
</gene>
<dbReference type="RefSeq" id="WP_067514736.1">
    <property type="nucleotide sequence ID" value="NZ_CP107943.1"/>
</dbReference>
<keyword evidence="3" id="KW-1185">Reference proteome</keyword>
<dbReference type="Proteomes" id="UP000252586">
    <property type="component" value="Unassembled WGS sequence"/>
</dbReference>
<evidence type="ECO:0000313" key="2">
    <source>
        <dbReference type="EMBL" id="RBO85329.1"/>
    </source>
</evidence>
<evidence type="ECO:0000256" key="1">
    <source>
        <dbReference type="SAM" id="Phobius"/>
    </source>
</evidence>
<proteinExistence type="predicted"/>
<feature type="transmembrane region" description="Helical" evidence="1">
    <location>
        <begin position="53"/>
        <end position="73"/>
    </location>
</feature>
<keyword evidence="1" id="KW-0472">Membrane</keyword>
<dbReference type="EMBL" id="QNRE01000015">
    <property type="protein sequence ID" value="RBO85329.1"/>
    <property type="molecule type" value="Genomic_DNA"/>
</dbReference>
<name>A0A366D760_9NOCA</name>
<keyword evidence="1" id="KW-1133">Transmembrane helix</keyword>
<keyword evidence="1" id="KW-0812">Transmembrane</keyword>
<dbReference type="STRING" id="1210090.GCA_001613185_07077"/>
<accession>A0A366D760</accession>
<protein>
    <submittedName>
        <fullName evidence="2">Uncharacterized protein</fullName>
    </submittedName>
</protein>
<organism evidence="2 3">
    <name type="scientific">Nocardia puris</name>
    <dbReference type="NCBI Taxonomy" id="208602"/>
    <lineage>
        <taxon>Bacteria</taxon>
        <taxon>Bacillati</taxon>
        <taxon>Actinomycetota</taxon>
        <taxon>Actinomycetes</taxon>
        <taxon>Mycobacteriales</taxon>
        <taxon>Nocardiaceae</taxon>
        <taxon>Nocardia</taxon>
    </lineage>
</organism>